<sequence>MNWAGNGWYAGGAWYGGNGEPETSEALKTFGAVLKALRDKAGLTQEDFAPRVRYSTHYVASIEQGRRFPPKDLVERGEEVLDAGGVLRAAAKYLTRRVGLASWFREWAAIEEDAISLYAYECRVVPGMLQPEAYIRAVFDASLPPLTEEQIERQVMARLERQKLLIERRNTAFSFMVEQGLMERQTGGKEVTRILIDHLLEVGRLRNVEIQIMPAQQPDHAGLDGPMYLAETSEHQWIGYAEGQQHSDLITAAKDVSAMLQRYGKMRSQALGREATVCLLEQMRGAL</sequence>
<dbReference type="CDD" id="cd00093">
    <property type="entry name" value="HTH_XRE"/>
    <property type="match status" value="1"/>
</dbReference>
<reference evidence="2" key="1">
    <citation type="journal article" date="2020" name="Microorganisms">
        <title>Isolation, Genomic and Metabolomic Characterization of Streptomyces tendae VITAKN with Quorum Sensing Inhibitory Activity from Southern India.</title>
        <authorList>
            <person name="Ishaque N.M."/>
            <person name="Burgsdorf I."/>
            <person name="Limlingan Malit J.J."/>
            <person name="Saha S."/>
            <person name="Teta R."/>
            <person name="Ewe D."/>
            <person name="Kannabiran K."/>
            <person name="Hrouzek P."/>
            <person name="Steindler L."/>
            <person name="Costantino V."/>
            <person name="Saurav K."/>
        </authorList>
    </citation>
    <scope>NUCLEOTIDE SEQUENCE</scope>
    <source>
        <strain evidence="2">VITAKN</strain>
    </source>
</reference>
<proteinExistence type="predicted"/>
<dbReference type="InterPro" id="IPR043917">
    <property type="entry name" value="DUF5753"/>
</dbReference>
<accession>A0A6B3QAB3</accession>
<dbReference type="GO" id="GO:0003677">
    <property type="term" value="F:DNA binding"/>
    <property type="evidence" value="ECO:0007669"/>
    <property type="project" value="InterPro"/>
</dbReference>
<dbReference type="Pfam" id="PF19054">
    <property type="entry name" value="DUF5753"/>
    <property type="match status" value="1"/>
</dbReference>
<feature type="domain" description="HTH cro/C1-type" evidence="1">
    <location>
        <begin position="34"/>
        <end position="87"/>
    </location>
</feature>
<dbReference type="Gene3D" id="1.10.260.40">
    <property type="entry name" value="lambda repressor-like DNA-binding domains"/>
    <property type="match status" value="1"/>
</dbReference>
<name>A0A6B3QAB3_STRTE</name>
<organism evidence="2">
    <name type="scientific">Streptomyces tendae</name>
    <dbReference type="NCBI Taxonomy" id="1932"/>
    <lineage>
        <taxon>Bacteria</taxon>
        <taxon>Bacillati</taxon>
        <taxon>Actinomycetota</taxon>
        <taxon>Actinomycetes</taxon>
        <taxon>Kitasatosporales</taxon>
        <taxon>Streptomycetaceae</taxon>
        <taxon>Streptomyces</taxon>
    </lineage>
</organism>
<dbReference type="Pfam" id="PF13560">
    <property type="entry name" value="HTH_31"/>
    <property type="match status" value="1"/>
</dbReference>
<comment type="caution">
    <text evidence="2">The sequence shown here is derived from an EMBL/GenBank/DDBJ whole genome shotgun (WGS) entry which is preliminary data.</text>
</comment>
<evidence type="ECO:0000313" key="2">
    <source>
        <dbReference type="EMBL" id="NEV85423.1"/>
    </source>
</evidence>
<dbReference type="InterPro" id="IPR010982">
    <property type="entry name" value="Lambda_DNA-bd_dom_sf"/>
</dbReference>
<dbReference type="AlphaFoldDB" id="A0A6B3QAB3"/>
<dbReference type="SMART" id="SM00530">
    <property type="entry name" value="HTH_XRE"/>
    <property type="match status" value="1"/>
</dbReference>
<dbReference type="EMBL" id="JAAIFS010000001">
    <property type="protein sequence ID" value="NEV85423.1"/>
    <property type="molecule type" value="Genomic_DNA"/>
</dbReference>
<dbReference type="PROSITE" id="PS50943">
    <property type="entry name" value="HTH_CROC1"/>
    <property type="match status" value="1"/>
</dbReference>
<dbReference type="RefSeq" id="WP_164457300.1">
    <property type="nucleotide sequence ID" value="NZ_JAAIFS010000001.1"/>
</dbReference>
<evidence type="ECO:0000259" key="1">
    <source>
        <dbReference type="PROSITE" id="PS50943"/>
    </source>
</evidence>
<dbReference type="SUPFAM" id="SSF47413">
    <property type="entry name" value="lambda repressor-like DNA-binding domains"/>
    <property type="match status" value="1"/>
</dbReference>
<gene>
    <name evidence="2" type="ORF">GUR47_01790</name>
</gene>
<protein>
    <submittedName>
        <fullName evidence="2">Helix-turn-helix domain-containing protein</fullName>
    </submittedName>
</protein>
<dbReference type="InterPro" id="IPR001387">
    <property type="entry name" value="Cro/C1-type_HTH"/>
</dbReference>